<evidence type="ECO:0000256" key="1">
    <source>
        <dbReference type="ARBA" id="ARBA00004496"/>
    </source>
</evidence>
<dbReference type="InterPro" id="IPR051185">
    <property type="entry name" value="ASPM"/>
</dbReference>
<dbReference type="InterPro" id="IPR027417">
    <property type="entry name" value="P-loop_NTPase"/>
</dbReference>
<evidence type="ECO:0000256" key="5">
    <source>
        <dbReference type="SAM" id="MobiDB-lite"/>
    </source>
</evidence>
<feature type="region of interest" description="Disordered" evidence="5">
    <location>
        <begin position="22"/>
        <end position="41"/>
    </location>
</feature>
<dbReference type="GO" id="GO:0005516">
    <property type="term" value="F:calmodulin binding"/>
    <property type="evidence" value="ECO:0007669"/>
    <property type="project" value="UniProtKB-KW"/>
</dbReference>
<feature type="compositionally biased region" description="Polar residues" evidence="5">
    <location>
        <begin position="48"/>
        <end position="77"/>
    </location>
</feature>
<evidence type="ECO:0000313" key="7">
    <source>
        <dbReference type="EMBL" id="VEU37479.1"/>
    </source>
</evidence>
<evidence type="ECO:0000259" key="6">
    <source>
        <dbReference type="PROSITE" id="PS50021"/>
    </source>
</evidence>
<feature type="domain" description="Calponin-homology (CH)" evidence="6">
    <location>
        <begin position="1070"/>
        <end position="1188"/>
    </location>
</feature>
<evidence type="ECO:0000313" key="8">
    <source>
        <dbReference type="Proteomes" id="UP000291116"/>
    </source>
</evidence>
<feature type="compositionally biased region" description="Basic and acidic residues" evidence="5">
    <location>
        <begin position="606"/>
        <end position="617"/>
    </location>
</feature>
<keyword evidence="4" id="KW-0112">Calmodulin-binding</keyword>
<evidence type="ECO:0000256" key="2">
    <source>
        <dbReference type="ARBA" id="ARBA00022490"/>
    </source>
</evidence>
<feature type="compositionally biased region" description="Low complexity" evidence="5">
    <location>
        <begin position="104"/>
        <end position="113"/>
    </location>
</feature>
<feature type="compositionally biased region" description="Polar residues" evidence="5">
    <location>
        <begin position="467"/>
        <end position="486"/>
    </location>
</feature>
<dbReference type="Pfam" id="PF00307">
    <property type="entry name" value="CH"/>
    <property type="match status" value="2"/>
</dbReference>
<organism evidence="7 8">
    <name type="scientific">Pseudo-nitzschia multistriata</name>
    <dbReference type="NCBI Taxonomy" id="183589"/>
    <lineage>
        <taxon>Eukaryota</taxon>
        <taxon>Sar</taxon>
        <taxon>Stramenopiles</taxon>
        <taxon>Ochrophyta</taxon>
        <taxon>Bacillariophyta</taxon>
        <taxon>Bacillariophyceae</taxon>
        <taxon>Bacillariophycidae</taxon>
        <taxon>Bacillariales</taxon>
        <taxon>Bacillariaceae</taxon>
        <taxon>Pseudo-nitzschia</taxon>
    </lineage>
</organism>
<dbReference type="Proteomes" id="UP000291116">
    <property type="component" value="Unassembled WGS sequence"/>
</dbReference>
<keyword evidence="8" id="KW-1185">Reference proteome</keyword>
<dbReference type="CDD" id="cd21223">
    <property type="entry name" value="CH_ASPM_rpt1"/>
    <property type="match status" value="1"/>
</dbReference>
<dbReference type="SMART" id="SM00033">
    <property type="entry name" value="CH"/>
    <property type="match status" value="2"/>
</dbReference>
<accession>A0A448Z627</accession>
<feature type="compositionally biased region" description="Basic and acidic residues" evidence="5">
    <location>
        <begin position="493"/>
        <end position="502"/>
    </location>
</feature>
<dbReference type="CDD" id="cd21224">
    <property type="entry name" value="CH_ASPM_rpt2"/>
    <property type="match status" value="1"/>
</dbReference>
<reference evidence="7 8" key="1">
    <citation type="submission" date="2019-01" db="EMBL/GenBank/DDBJ databases">
        <authorList>
            <person name="Ferrante I. M."/>
        </authorList>
    </citation>
    <scope>NUCLEOTIDE SEQUENCE [LARGE SCALE GENOMIC DNA]</scope>
    <source>
        <strain evidence="7 8">B856</strain>
    </source>
</reference>
<feature type="compositionally biased region" description="Polar residues" evidence="5">
    <location>
        <begin position="147"/>
        <end position="161"/>
    </location>
</feature>
<evidence type="ECO:0000256" key="3">
    <source>
        <dbReference type="ARBA" id="ARBA00022737"/>
    </source>
</evidence>
<protein>
    <recommendedName>
        <fullName evidence="6">Calponin-homology (CH) domain-containing protein</fullName>
    </recommendedName>
</protein>
<dbReference type="InterPro" id="IPR036872">
    <property type="entry name" value="CH_dom_sf"/>
</dbReference>
<feature type="region of interest" description="Disordered" evidence="5">
    <location>
        <begin position="587"/>
        <end position="617"/>
    </location>
</feature>
<feature type="compositionally biased region" description="Polar residues" evidence="5">
    <location>
        <begin position="417"/>
        <end position="430"/>
    </location>
</feature>
<dbReference type="Gene3D" id="1.20.5.190">
    <property type="match status" value="11"/>
</dbReference>
<feature type="region of interest" description="Disordered" evidence="5">
    <location>
        <begin position="46"/>
        <end position="161"/>
    </location>
</feature>
<dbReference type="SUPFAM" id="SSF52540">
    <property type="entry name" value="P-loop containing nucleoside triphosphate hydrolases"/>
    <property type="match status" value="3"/>
</dbReference>
<evidence type="ECO:0000256" key="4">
    <source>
        <dbReference type="ARBA" id="ARBA00022860"/>
    </source>
</evidence>
<dbReference type="GO" id="GO:0005737">
    <property type="term" value="C:cytoplasm"/>
    <property type="evidence" value="ECO:0007669"/>
    <property type="project" value="UniProtKB-SubCell"/>
</dbReference>
<feature type="compositionally biased region" description="Polar residues" evidence="5">
    <location>
        <begin position="540"/>
        <end position="549"/>
    </location>
</feature>
<sequence length="2375" mass="272845">MKIHDDGVVAATNPSRKSVSFGNLEIAEQSGRTPLQDQNRRVMHKSPYVQNNSGSKSTLFKSPSSVNKRAITSNSFRQDLRKGCTPSSTKTKPRTLGERDKENNLTNNSTTSTRGERQSRLQQSHQSNPKTEAKTPNSASALRRTLRSTVEPQQVQSLQQSETLLQRNRISLRASSTVGSSNQPFQSLTTAMTSSLVGRSRLLGKGGLAPGKTAMGGLGPPARVAPKTPNTLLRNELEDEDDEFDESMLLSPPPGALWDALNLSSGGGDNKRYAISPTVTTGLIVVSPQAAEQIHTWSSAKERLPTSNPTPEVTNDKFSPTVPRALMQTPHATASQPVTTSVTTAVAAQSTSQVKICRQNSSIIEIEEVTEREIYIESTEDSIQDEHNHLENDEQLFAANDMQSMVTSNDEDPDMPQRNSTTPTSIQKSTKGGIALDLTALFSTEKDNCRQLQQQSERKEKKWVENTPLSTSMPATLLSKLNSNRPTSKKQVQGKEKGKEIRSVPPRATTSKTKSTFTKTKPSTTKGSTTRVARERNISRKPTMQNNAKGNPKKVLATAKSNLSTKITQKATSKDVVKPWKIQKTENLANAKEKENNESVLSETSSVRHDSATEENVRHRGGLAFDVGFTDTVKPQIQLPPSNFKSRTGGTVSTAMATKEPKPTGSWADRQCQVFTGWLNYTLNPEEMDINNEGCIASGLRALIIHRRLAEGRVHAMNLYQGSSMRQIRKTIVKEIAKGRLSIRADRDVAVDVQLQKKLVSLLLSYTTPWLRLALEVMFGECIEPAPFSESSPKTYLGRMKLALKTFVKKRFLSDDDTLQKFTKGRCNVPSGRFETQYKAEMRNLVLSRIMTLVFFLDRAKAANVLENVPRLFTVSSNVKSTRDVLITICRECLSAEGDITKHLSRIGLKVSYIQDPIDEVNFQVANLATDLRDGVLLTRLAEIITGASFKSYMHSLRIPVVSRLQKKFNVNLAMKSIKDFGIIIADGINAHHIMDGHRDMVLALMWCIIAQCCIEKLLQGDQVEQEIQNVIQSSQAREKVQGRRYTKLICASQNLPFSSPVGRDSSPEKILKDLLLRWSQAVCSSFGLTISDLSDSFANGKALCLLIHYYHPSLIRVEEIFHASLEPQPGDSTEDLLEKERINWRRASTSMQQLGGIPDMLPICDSENPPNEKSMLLCLTYLCSRLMESSQEIFAAILIQACYRKYRRKVLLEKKVAAASTIFRFWTLHKDNYFRKQRKRYKVAVATLEEFLLSHKHALVRLKKIRLKKERTIRCTINIQRVYRGYLGRVRYERAWVLKFAATMIQRTFRRYMAMRISADLCKKRDSAVVIQSAFRRFVAYESFLDCRFYIIELQRTFRGHLSRRELKERKHAALVIQKAWWSYLVALESELAAIFIQKVWRGILGRRKWVENENRRDAACSIQKIWRGYYQSLKYFITFESSIVIQKTIRGFLVRKAIPVNMYSHAATSIQRIWRGFSVQVQFQLDLFDIVCVQSLVRKFLAKRTYMKRINALSILQCSYRCFIAQRRMVEKIKDREQEILQHRSAVIIQAHARKIITQQNLYSLHYSAYVIQNNWRTFLWHRLSMSSSTKIQSFYRGWKCRCAFMHKRKAVVDIQRLWRGFVCRQNDEILHFASTLIQSAWRRYWIYTDYILYVKESKAATLIQAHVRRMAARRMIDTQNLLVQIIQSQWKNYKQFKTETNAATKIQAIVRSNLSRSDFLESKRLTLILQQTVRAYQARKLFRIKYNERLREQSATIIQSLWRCFSKQVQFQVDVMDIVCVQSECRRYLAFRTYKRIVLATTVVQRAFRCAAAKQELSMRKLVMDTMVMESSTKIQTVVRAHIARSNFFRIKKSSIILQKCWRGHNIRRNLRNLCIKSTIVQNTWRMYQLRAKYVSIVDSTTKIQTSFRLHSTRSRYSAMKDSMVCVQRCWRGYKARVNLSKLSYAAIKIQSHWRRSVAQNNYLLDLLEIKSATLIQASFRMYVRRLDYMVVKYSAQTIQRFTRGLLSRVDLAVQNFAASEIQRVWRGYCTYSTKDIICALVKVQSVFRMASEKNKIDELRLLYWVEVCNRNRNAVTIQQSFRKYVQRKRRDNAARVVQNAYRSYSQLKKIQAASRGMIRLQSRVRGALIRKKRSKRIEELARRIKEETRRAILDPTLRLGYRTSRALEILQTSQSLTKIMDAVKELEASTRLSVVCCQVFTKVNAANILLQLIQSCNRSVPHMELKEHILLTLENVAQYPSLIGSFAHCRYAEVFLDNVQVFRDKDGIFCLAVVLLDRITKAEHDVAQFCSTHEHLKRLKEVYRVVSRRRFRFQKNRALSEKARRLRKYGLAKRDNFDREVSTKMLGKMIEVFTEIATTPTSHRNCFFFEG</sequence>
<dbReference type="EMBL" id="CAACVS010000126">
    <property type="protein sequence ID" value="VEU37479.1"/>
    <property type="molecule type" value="Genomic_DNA"/>
</dbReference>
<dbReference type="GO" id="GO:0007051">
    <property type="term" value="P:spindle organization"/>
    <property type="evidence" value="ECO:0007669"/>
    <property type="project" value="TreeGrafter"/>
</dbReference>
<feature type="compositionally biased region" description="Low complexity" evidence="5">
    <location>
        <begin position="509"/>
        <end position="530"/>
    </location>
</feature>
<dbReference type="PROSITE" id="PS50096">
    <property type="entry name" value="IQ"/>
    <property type="match status" value="17"/>
</dbReference>
<dbReference type="InterPro" id="IPR001715">
    <property type="entry name" value="CH_dom"/>
</dbReference>
<feature type="domain" description="Calponin-homology (CH)" evidence="6">
    <location>
        <begin position="880"/>
        <end position="1014"/>
    </location>
</feature>
<comment type="subcellular location">
    <subcellularLocation>
        <location evidence="1">Cytoplasm</location>
    </subcellularLocation>
</comment>
<dbReference type="GO" id="GO:0000922">
    <property type="term" value="C:spindle pole"/>
    <property type="evidence" value="ECO:0007669"/>
    <property type="project" value="TreeGrafter"/>
</dbReference>
<keyword evidence="2" id="KW-0963">Cytoplasm</keyword>
<dbReference type="SUPFAM" id="SSF47576">
    <property type="entry name" value="Calponin-homology domain, CH-domain"/>
    <property type="match status" value="1"/>
</dbReference>
<dbReference type="OrthoDB" id="2148418at2759"/>
<keyword evidence="3" id="KW-0677">Repeat</keyword>
<dbReference type="Gene3D" id="1.10.418.10">
    <property type="entry name" value="Calponin-like domain"/>
    <property type="match status" value="2"/>
</dbReference>
<name>A0A448Z627_9STRA</name>
<dbReference type="Pfam" id="PF00612">
    <property type="entry name" value="IQ"/>
    <property type="match status" value="14"/>
</dbReference>
<proteinExistence type="predicted"/>
<dbReference type="InterPro" id="IPR000048">
    <property type="entry name" value="IQ_motif_EF-hand-BS"/>
</dbReference>
<feature type="region of interest" description="Disordered" evidence="5">
    <location>
        <begin position="449"/>
        <end position="553"/>
    </location>
</feature>
<dbReference type="GO" id="GO:0051295">
    <property type="term" value="P:establishment of meiotic spindle localization"/>
    <property type="evidence" value="ECO:0007669"/>
    <property type="project" value="TreeGrafter"/>
</dbReference>
<feature type="compositionally biased region" description="Polar residues" evidence="5">
    <location>
        <begin position="120"/>
        <end position="140"/>
    </location>
</feature>
<dbReference type="PROSITE" id="PS50021">
    <property type="entry name" value="CH"/>
    <property type="match status" value="2"/>
</dbReference>
<dbReference type="GO" id="GO:0000278">
    <property type="term" value="P:mitotic cell cycle"/>
    <property type="evidence" value="ECO:0007669"/>
    <property type="project" value="TreeGrafter"/>
</dbReference>
<dbReference type="PANTHER" id="PTHR22706">
    <property type="entry name" value="ASSEMBLY FACTOR FOR SPINDLE MICROTUBULES"/>
    <property type="match status" value="1"/>
</dbReference>
<dbReference type="PANTHER" id="PTHR22706:SF1">
    <property type="entry name" value="ASSEMBLY FACTOR FOR SPINDLE MICROTUBULES"/>
    <property type="match status" value="1"/>
</dbReference>
<feature type="region of interest" description="Disordered" evidence="5">
    <location>
        <begin position="406"/>
        <end position="432"/>
    </location>
</feature>
<dbReference type="SMART" id="SM00015">
    <property type="entry name" value="IQ"/>
    <property type="match status" value="27"/>
</dbReference>
<gene>
    <name evidence="7" type="ORF">PSNMU_V1.4_AUG-EV-PASAV3_0042980</name>
</gene>